<feature type="modified residue" description="4-aspartylphosphate" evidence="6 8">
    <location>
        <position position="56"/>
    </location>
</feature>
<dbReference type="AlphaFoldDB" id="A0A4R2L7F2"/>
<dbReference type="InterPro" id="IPR035909">
    <property type="entry name" value="CheB_C"/>
</dbReference>
<dbReference type="NCBIfam" id="NF009206">
    <property type="entry name" value="PRK12555.1"/>
    <property type="match status" value="1"/>
</dbReference>
<comment type="function">
    <text evidence="4">May play the central regulatory role in sporulation. It may be an element of the effector pathway responsible for the activation of sporulation genes in response to nutritional stress. Spo0A may act in concert with spo0H (a sigma factor) to control the expression of some genes that are critical to the sporulation process.</text>
</comment>
<dbReference type="GO" id="GO:0006935">
    <property type="term" value="P:chemotaxis"/>
    <property type="evidence" value="ECO:0007669"/>
    <property type="project" value="UniProtKB-UniRule"/>
</dbReference>
<dbReference type="GO" id="GO:0000156">
    <property type="term" value="F:phosphorelay response regulator activity"/>
    <property type="evidence" value="ECO:0007669"/>
    <property type="project" value="InterPro"/>
</dbReference>
<dbReference type="InterPro" id="IPR011006">
    <property type="entry name" value="CheY-like_superfamily"/>
</dbReference>
<comment type="catalytic activity">
    <reaction evidence="5 6">
        <text>[protein]-L-glutamate 5-O-methyl ester + H2O = L-glutamyl-[protein] + methanol + H(+)</text>
        <dbReference type="Rhea" id="RHEA:23236"/>
        <dbReference type="Rhea" id="RHEA-COMP:10208"/>
        <dbReference type="Rhea" id="RHEA-COMP:10311"/>
        <dbReference type="ChEBI" id="CHEBI:15377"/>
        <dbReference type="ChEBI" id="CHEBI:15378"/>
        <dbReference type="ChEBI" id="CHEBI:17790"/>
        <dbReference type="ChEBI" id="CHEBI:29973"/>
        <dbReference type="ChEBI" id="CHEBI:82795"/>
        <dbReference type="EC" id="3.1.1.61"/>
    </reaction>
</comment>
<protein>
    <recommendedName>
        <fullName evidence="6">Protein-glutamate methylesterase/protein-glutamine glutaminase</fullName>
        <ecNumber evidence="6">3.1.1.61</ecNumber>
        <ecNumber evidence="6">3.5.1.44</ecNumber>
    </recommendedName>
</protein>
<dbReference type="RefSeq" id="WP_132241697.1">
    <property type="nucleotide sequence ID" value="NZ_SLWV01000001.1"/>
</dbReference>
<dbReference type="EC" id="3.5.1.44" evidence="6"/>
<keyword evidence="2 6" id="KW-0145">Chemotaxis</keyword>
<feature type="active site" evidence="6 7">
    <location>
        <position position="171"/>
    </location>
</feature>
<comment type="function">
    <text evidence="6">Involved in chemotaxis. Part of a chemotaxis signal transduction system that modulates chemotaxis in response to various stimuli. Catalyzes the demethylation of specific methylglutamate residues introduced into the chemoreceptors (methyl-accepting chemotaxis proteins or MCP) by CheR. Also mediates the irreversible deamidation of specific glutamine residues to glutamic acid.</text>
</comment>
<dbReference type="InterPro" id="IPR000673">
    <property type="entry name" value="Sig_transdc_resp-reg_Me-estase"/>
</dbReference>
<dbReference type="EMBL" id="SLWV01000001">
    <property type="protein sequence ID" value="TCO79926.1"/>
    <property type="molecule type" value="Genomic_DNA"/>
</dbReference>
<comment type="similarity">
    <text evidence="6">Belongs to the CheB family.</text>
</comment>
<dbReference type="PANTHER" id="PTHR42872">
    <property type="entry name" value="PROTEIN-GLUTAMATE METHYLESTERASE/PROTEIN-GLUTAMINE GLUTAMINASE"/>
    <property type="match status" value="1"/>
</dbReference>
<evidence type="ECO:0000256" key="3">
    <source>
        <dbReference type="ARBA" id="ARBA00022801"/>
    </source>
</evidence>
<sequence>MKKIKVLVVDDSAFMRKIISDIINLDDTLNAVDTSRNGKEAIEKIKKLSPDIVTMDVEMPIMDGITALKMIMKQSPLPVVMLSSLTKEGADATLKALEIGAVDFITKPTNIFKMSTENMKQQLTEKIKIASRANIGSKGMVHSRKIENVHGMSTPFKETGSMKKIVAIGTSTGGPRALQEVIPYLPKNIPASILIVQHMPKGFTKSLAERLNNLSEIHVKEAEEGDILLPGYAYIAPGGYHVKIINSANNYKINLTKEELVSGHRPSVDVMMNSLAQLKLKNLVGVIMTGMGSDGAEGIKNIKLQKGYTIAQDEATCVVYGMPKAAVNLNCIDKIVPLQDIATMITKYVGV</sequence>
<comment type="PTM">
    <text evidence="6">Phosphorylated by CheA. Phosphorylation of the N-terminal regulatory domain activates the methylesterase activity.</text>
</comment>
<reference evidence="11 12" key="1">
    <citation type="submission" date="2019-03" db="EMBL/GenBank/DDBJ databases">
        <title>Genomic Encyclopedia of Type Strains, Phase IV (KMG-IV): sequencing the most valuable type-strain genomes for metagenomic binning, comparative biology and taxonomic classification.</title>
        <authorList>
            <person name="Goeker M."/>
        </authorList>
    </citation>
    <scope>NUCLEOTIDE SEQUENCE [LARGE SCALE GENOMIC DNA]</scope>
    <source>
        <strain evidence="11 12">DSM 102940</strain>
    </source>
</reference>
<feature type="active site" evidence="6 7">
    <location>
        <position position="198"/>
    </location>
</feature>
<evidence type="ECO:0000256" key="6">
    <source>
        <dbReference type="HAMAP-Rule" id="MF_00099"/>
    </source>
</evidence>
<dbReference type="CDD" id="cd16432">
    <property type="entry name" value="CheB_Rec"/>
    <property type="match status" value="1"/>
</dbReference>
<feature type="domain" description="Response regulatory" evidence="9">
    <location>
        <begin position="5"/>
        <end position="122"/>
    </location>
</feature>
<evidence type="ECO:0000256" key="1">
    <source>
        <dbReference type="ARBA" id="ARBA00022490"/>
    </source>
</evidence>
<evidence type="ECO:0000256" key="7">
    <source>
        <dbReference type="PROSITE-ProRule" id="PRU00050"/>
    </source>
</evidence>
<keyword evidence="6 8" id="KW-0597">Phosphoprotein</keyword>
<evidence type="ECO:0000313" key="11">
    <source>
        <dbReference type="EMBL" id="TCO79926.1"/>
    </source>
</evidence>
<comment type="catalytic activity">
    <reaction evidence="6">
        <text>L-glutaminyl-[protein] + H2O = L-glutamyl-[protein] + NH4(+)</text>
        <dbReference type="Rhea" id="RHEA:16441"/>
        <dbReference type="Rhea" id="RHEA-COMP:10207"/>
        <dbReference type="Rhea" id="RHEA-COMP:10208"/>
        <dbReference type="ChEBI" id="CHEBI:15377"/>
        <dbReference type="ChEBI" id="CHEBI:28938"/>
        <dbReference type="ChEBI" id="CHEBI:29973"/>
        <dbReference type="ChEBI" id="CHEBI:30011"/>
        <dbReference type="EC" id="3.5.1.44"/>
    </reaction>
</comment>
<dbReference type="CDD" id="cd17541">
    <property type="entry name" value="REC_CheB-like"/>
    <property type="match status" value="1"/>
</dbReference>
<dbReference type="InterPro" id="IPR008248">
    <property type="entry name" value="CheB-like"/>
</dbReference>
<gene>
    <name evidence="6" type="primary">cheB</name>
    <name evidence="11" type="ORF">EV214_101160</name>
</gene>
<dbReference type="PROSITE" id="PS50110">
    <property type="entry name" value="RESPONSE_REGULATORY"/>
    <property type="match status" value="1"/>
</dbReference>
<dbReference type="Proteomes" id="UP000294919">
    <property type="component" value="Unassembled WGS sequence"/>
</dbReference>
<dbReference type="Pfam" id="PF01339">
    <property type="entry name" value="CheB_methylest"/>
    <property type="match status" value="1"/>
</dbReference>
<dbReference type="HAMAP" id="MF_00099">
    <property type="entry name" value="CheB_chemtxs"/>
    <property type="match status" value="1"/>
</dbReference>
<dbReference type="SUPFAM" id="SSF52738">
    <property type="entry name" value="Methylesterase CheB, C-terminal domain"/>
    <property type="match status" value="1"/>
</dbReference>
<dbReference type="GO" id="GO:0050568">
    <property type="term" value="F:protein-glutamine glutaminase activity"/>
    <property type="evidence" value="ECO:0007669"/>
    <property type="project" value="UniProtKB-UniRule"/>
</dbReference>
<dbReference type="SUPFAM" id="SSF52172">
    <property type="entry name" value="CheY-like"/>
    <property type="match status" value="1"/>
</dbReference>
<evidence type="ECO:0000256" key="8">
    <source>
        <dbReference type="PROSITE-ProRule" id="PRU00169"/>
    </source>
</evidence>
<dbReference type="GO" id="GO:0005737">
    <property type="term" value="C:cytoplasm"/>
    <property type="evidence" value="ECO:0007669"/>
    <property type="project" value="UniProtKB-SubCell"/>
</dbReference>
<dbReference type="GO" id="GO:0008984">
    <property type="term" value="F:protein-glutamate methylesterase activity"/>
    <property type="evidence" value="ECO:0007669"/>
    <property type="project" value="UniProtKB-UniRule"/>
</dbReference>
<evidence type="ECO:0000313" key="12">
    <source>
        <dbReference type="Proteomes" id="UP000294919"/>
    </source>
</evidence>
<organism evidence="11 12">
    <name type="scientific">Marinisporobacter balticus</name>
    <dbReference type="NCBI Taxonomy" id="2018667"/>
    <lineage>
        <taxon>Bacteria</taxon>
        <taxon>Bacillati</taxon>
        <taxon>Bacillota</taxon>
        <taxon>Clostridia</taxon>
        <taxon>Peptostreptococcales</taxon>
        <taxon>Thermotaleaceae</taxon>
        <taxon>Marinisporobacter</taxon>
    </lineage>
</organism>
<evidence type="ECO:0000256" key="5">
    <source>
        <dbReference type="ARBA" id="ARBA00048267"/>
    </source>
</evidence>
<keyword evidence="1 6" id="KW-0963">Cytoplasm</keyword>
<dbReference type="Pfam" id="PF00072">
    <property type="entry name" value="Response_reg"/>
    <property type="match status" value="1"/>
</dbReference>
<accession>A0A4R2L7F2</accession>
<feature type="active site" evidence="6 7">
    <location>
        <position position="294"/>
    </location>
</feature>
<dbReference type="OrthoDB" id="9793421at2"/>
<keyword evidence="3 6" id="KW-0378">Hydrolase</keyword>
<dbReference type="Gene3D" id="3.40.50.180">
    <property type="entry name" value="Methylesterase CheB, C-terminal domain"/>
    <property type="match status" value="1"/>
</dbReference>
<dbReference type="Gene3D" id="3.40.50.2300">
    <property type="match status" value="1"/>
</dbReference>
<comment type="caution">
    <text evidence="11">The sequence shown here is derived from an EMBL/GenBank/DDBJ whole genome shotgun (WGS) entry which is preliminary data.</text>
</comment>
<evidence type="ECO:0000259" key="10">
    <source>
        <dbReference type="PROSITE" id="PS50122"/>
    </source>
</evidence>
<dbReference type="InterPro" id="IPR001789">
    <property type="entry name" value="Sig_transdc_resp-reg_receiver"/>
</dbReference>
<evidence type="ECO:0000256" key="2">
    <source>
        <dbReference type="ARBA" id="ARBA00022500"/>
    </source>
</evidence>
<keyword evidence="12" id="KW-1185">Reference proteome</keyword>
<proteinExistence type="inferred from homology"/>
<evidence type="ECO:0000256" key="4">
    <source>
        <dbReference type="ARBA" id="ARBA00024867"/>
    </source>
</evidence>
<comment type="domain">
    <text evidence="6">Contains a C-terminal catalytic domain, and an N-terminal region which modulates catalytic activity.</text>
</comment>
<feature type="domain" description="CheB-type methylesterase" evidence="10">
    <location>
        <begin position="159"/>
        <end position="351"/>
    </location>
</feature>
<dbReference type="PROSITE" id="PS50122">
    <property type="entry name" value="CHEB"/>
    <property type="match status" value="1"/>
</dbReference>
<evidence type="ECO:0000259" key="9">
    <source>
        <dbReference type="PROSITE" id="PS50110"/>
    </source>
</evidence>
<dbReference type="SMART" id="SM00448">
    <property type="entry name" value="REC"/>
    <property type="match status" value="1"/>
</dbReference>
<dbReference type="NCBIfam" id="NF001965">
    <property type="entry name" value="PRK00742.1"/>
    <property type="match status" value="1"/>
</dbReference>
<dbReference type="EC" id="3.1.1.61" evidence="6"/>
<name>A0A4R2L7F2_9FIRM</name>
<comment type="subcellular location">
    <subcellularLocation>
        <location evidence="6">Cytoplasm</location>
    </subcellularLocation>
</comment>
<dbReference type="PANTHER" id="PTHR42872:SF6">
    <property type="entry name" value="PROTEIN-GLUTAMATE METHYLESTERASE_PROTEIN-GLUTAMINE GLUTAMINASE"/>
    <property type="match status" value="1"/>
</dbReference>
<dbReference type="PIRSF" id="PIRSF000876">
    <property type="entry name" value="RR_chemtxs_CheB"/>
    <property type="match status" value="1"/>
</dbReference>